<proteinExistence type="predicted"/>
<reference evidence="2 3" key="1">
    <citation type="submission" date="2018-06" db="EMBL/GenBank/DDBJ databases">
        <authorList>
            <consortium name="Pathogen Informatics"/>
            <person name="Doyle S."/>
        </authorList>
    </citation>
    <scope>NUCLEOTIDE SEQUENCE [LARGE SCALE GENOMIC DNA]</scope>
    <source>
        <strain evidence="2 3">NCTC13645</strain>
    </source>
</reference>
<accession>A0A380NZB2</accession>
<sequence length="56" mass="6609">MKEETSGKKARAEAEKSEVKVKGKSNRRHFEVRERKMTNQMRKETSHNDTLSNIFD</sequence>
<dbReference type="EMBL" id="UHIV01000001">
    <property type="protein sequence ID" value="SUP53003.1"/>
    <property type="molecule type" value="Genomic_DNA"/>
</dbReference>
<evidence type="ECO:0000313" key="2">
    <source>
        <dbReference type="EMBL" id="SUP53003.1"/>
    </source>
</evidence>
<organism evidence="2 3">
    <name type="scientific">Weissella viridescens</name>
    <name type="common">Lactobacillus viridescens</name>
    <dbReference type="NCBI Taxonomy" id="1629"/>
    <lineage>
        <taxon>Bacteria</taxon>
        <taxon>Bacillati</taxon>
        <taxon>Bacillota</taxon>
        <taxon>Bacilli</taxon>
        <taxon>Lactobacillales</taxon>
        <taxon>Lactobacillaceae</taxon>
        <taxon>Weissella</taxon>
    </lineage>
</organism>
<feature type="compositionally biased region" description="Basic and acidic residues" evidence="1">
    <location>
        <begin position="37"/>
        <end position="47"/>
    </location>
</feature>
<evidence type="ECO:0000313" key="3">
    <source>
        <dbReference type="Proteomes" id="UP000254621"/>
    </source>
</evidence>
<feature type="region of interest" description="Disordered" evidence="1">
    <location>
        <begin position="37"/>
        <end position="56"/>
    </location>
</feature>
<protein>
    <submittedName>
        <fullName evidence="2">Uncharacterized protein</fullName>
    </submittedName>
</protein>
<name>A0A380NZB2_WEIVI</name>
<evidence type="ECO:0000256" key="1">
    <source>
        <dbReference type="SAM" id="MobiDB-lite"/>
    </source>
</evidence>
<gene>
    <name evidence="2" type="ORF">NCTC13645_00890</name>
</gene>
<dbReference type="Proteomes" id="UP000254621">
    <property type="component" value="Unassembled WGS sequence"/>
</dbReference>
<feature type="compositionally biased region" description="Basic and acidic residues" evidence="1">
    <location>
        <begin position="1"/>
        <end position="21"/>
    </location>
</feature>
<dbReference type="AlphaFoldDB" id="A0A380NZB2"/>
<feature type="region of interest" description="Disordered" evidence="1">
    <location>
        <begin position="1"/>
        <end position="29"/>
    </location>
</feature>